<proteinExistence type="predicted"/>
<sequence>MYSALGGLQRQAQHRLLVEVVLTEDDAAGPDTKQEMAEGCEDSDGLGTQRSSCPSRDRARASLRRLRPTAWRCTQPDAHAAAINESEGSEPLSQLLQAVATTGKRLPWAHLAAREEAAAVGMGVSTSGRGADGDQTEADTRQGKQQQSAAQDWSWLASPPWGVVPLPPELACRVGPDARLRPGTCGAAEAIATHAESVTSACPPHAHSDPHCAQLHTQLHRMTAAVQQVLAVAAAANLAADAADAQAASLNASSPALESQPLPTMRGERWRLHIPTWQEGISQAGGPIALAQVSSSVHTRAATYTEGFAGGPGKPLVLGKSPVSTQPAINRKAVALLCKASLACQEDLEMRLSACERLRPLLLAGRGRQQQQPGRGQQDRQQHMIMAAWRGGRRQVQELLACLIDPASREPLQAAPAAAAGPRRRGSSAWRRLEDAVVNHWAPDKRKMLWAWLLEMAAEAEEAEAEAEAERTAAADASRGLWPAGVSMVEDADVISAWGTAATEVLRGAVCFLAMYGVLNDAIPAEPVAPSSSTGGGGAAGSAAASTSGAGGDSGGTEGGLDAPLEPLMTGGCNEQLLERVMDQARGFDPLVMAVAFPTFLLARALKPDRHVHPLYMHDTLLLGQLPDLPDLHWPAAGPAAKRSPAVRRRRDGGPPPPPPLSYAHCLEVMDGYLREPHATITMFRALWHRGEDISIAVRELVRGWYDAWQAELQAAAIKAARLASGRDLAHEMWRRCSGVLSDGELRELLLELWGPQAIGAAAAVYGGWGGGAAGAAAQHLPSLPVSDVVVAAAHDDLALYARSAGVVEALAAVHECRPAAAALAAALRALKLLRIVPGAVPPASYLTSEAARLANAGVAAAPPPPLVAAALAAAGGGCDLVRLRVPPPGDEAVSAAALLMGMSVHTLSFTPEIVSSGNRLMLQPAFGTCTAELREPQPQQQAAAAGSGGSRAKAAPAAGAVSSSGGRGGAGGGGGSAAGLVVDVCRAFSPSWPQSDAEACASKWPYPWLAVRELAVVQWSDSTSVREMVAFLRLNLIQRHLGICAAGVQGVAALARVLTAVAKLREELRPAGGAAPTRDVAVGINKVLEYGDGPRLPLPAAGAAECSSSDSGAGEGGAAAAHSTVLEDELTLYQLFDYLVTRAREAQLVMPHLRQELKLPAGRPAAGGAGAGGKSNGRGSSQLHSQPQLQPEPLTASLVEVVTPPCGGGGHDHGHGPAGRVGQAAETDAELAAAAVISRLKLREAPVETPLLRDRKGEHRKLPHHHLKLDVWFYEVAPGRPWQLVLPPAERVADWNKKLAMNLLTNKR</sequence>
<feature type="region of interest" description="Disordered" evidence="2">
    <location>
        <begin position="1202"/>
        <end position="1226"/>
    </location>
</feature>
<dbReference type="Gramene" id="PNW85842">
    <property type="protein sequence ID" value="PNW85842"/>
    <property type="gene ID" value="CHLRE_03g203200v5"/>
</dbReference>
<evidence type="ECO:0000256" key="1">
    <source>
        <dbReference type="SAM" id="Coils"/>
    </source>
</evidence>
<feature type="region of interest" description="Disordered" evidence="2">
    <location>
        <begin position="528"/>
        <end position="568"/>
    </location>
</feature>
<keyword evidence="4" id="KW-1185">Reference proteome</keyword>
<organism evidence="3 4">
    <name type="scientific">Chlamydomonas reinhardtii</name>
    <name type="common">Chlamydomonas smithii</name>
    <dbReference type="NCBI Taxonomy" id="3055"/>
    <lineage>
        <taxon>Eukaryota</taxon>
        <taxon>Viridiplantae</taxon>
        <taxon>Chlorophyta</taxon>
        <taxon>core chlorophytes</taxon>
        <taxon>Chlorophyceae</taxon>
        <taxon>CS clade</taxon>
        <taxon>Chlamydomonadales</taxon>
        <taxon>Chlamydomonadaceae</taxon>
        <taxon>Chlamydomonas</taxon>
    </lineage>
</organism>
<feature type="region of interest" description="Disordered" evidence="2">
    <location>
        <begin position="637"/>
        <end position="661"/>
    </location>
</feature>
<feature type="region of interest" description="Disordered" evidence="2">
    <location>
        <begin position="1160"/>
        <end position="1190"/>
    </location>
</feature>
<dbReference type="PANTHER" id="PTHR31535">
    <property type="match status" value="1"/>
</dbReference>
<dbReference type="KEGG" id="cre:CHLRE_03g203200v5"/>
<dbReference type="GeneID" id="5718888"/>
<dbReference type="Proteomes" id="UP000006906">
    <property type="component" value="Chromosome 3"/>
</dbReference>
<evidence type="ECO:0000313" key="3">
    <source>
        <dbReference type="EMBL" id="PNW85842.1"/>
    </source>
</evidence>
<dbReference type="EMBL" id="CM008964">
    <property type="protein sequence ID" value="PNW85842.1"/>
    <property type="molecule type" value="Genomic_DNA"/>
</dbReference>
<evidence type="ECO:0000256" key="2">
    <source>
        <dbReference type="SAM" id="MobiDB-lite"/>
    </source>
</evidence>
<dbReference type="OrthoDB" id="559559at2759"/>
<feature type="coiled-coil region" evidence="1">
    <location>
        <begin position="453"/>
        <end position="480"/>
    </location>
</feature>
<dbReference type="PANTHER" id="PTHR31535:SF3">
    <property type="entry name" value="REGULATORY PROTEIN ZESTE"/>
    <property type="match status" value="1"/>
</dbReference>
<evidence type="ECO:0000313" key="4">
    <source>
        <dbReference type="Proteomes" id="UP000006906"/>
    </source>
</evidence>
<dbReference type="RefSeq" id="XP_042926527.1">
    <property type="nucleotide sequence ID" value="XM_043061416.1"/>
</dbReference>
<dbReference type="ExpressionAtlas" id="A0A2K3DZ73">
    <property type="expression patterns" value="baseline and differential"/>
</dbReference>
<feature type="region of interest" description="Disordered" evidence="2">
    <location>
        <begin position="27"/>
        <end position="60"/>
    </location>
</feature>
<feature type="region of interest" description="Disordered" evidence="2">
    <location>
        <begin position="123"/>
        <end position="152"/>
    </location>
</feature>
<gene>
    <name evidence="3" type="ORF">CHLRE_03g203200v5</name>
</gene>
<keyword evidence="1" id="KW-0175">Coiled coil</keyword>
<protein>
    <submittedName>
        <fullName evidence="3">Uncharacterized protein</fullName>
    </submittedName>
</protein>
<feature type="compositionally biased region" description="Gly residues" evidence="2">
    <location>
        <begin position="549"/>
        <end position="559"/>
    </location>
</feature>
<name>A0A2K3DZ73_CHLRE</name>
<accession>A0A2K3DZ73</accession>
<feature type="compositionally biased region" description="Low complexity" evidence="2">
    <location>
        <begin position="1178"/>
        <end position="1190"/>
    </location>
</feature>
<reference evidence="3 4" key="1">
    <citation type="journal article" date="2007" name="Science">
        <title>The Chlamydomonas genome reveals the evolution of key animal and plant functions.</title>
        <authorList>
            <person name="Merchant S.S."/>
            <person name="Prochnik S.E."/>
            <person name="Vallon O."/>
            <person name="Harris E.H."/>
            <person name="Karpowicz S.J."/>
            <person name="Witman G.B."/>
            <person name="Terry A."/>
            <person name="Salamov A."/>
            <person name="Fritz-Laylin L.K."/>
            <person name="Marechal-Drouard L."/>
            <person name="Marshall W.F."/>
            <person name="Qu L.H."/>
            <person name="Nelson D.R."/>
            <person name="Sanderfoot A.A."/>
            <person name="Spalding M.H."/>
            <person name="Kapitonov V.V."/>
            <person name="Ren Q."/>
            <person name="Ferris P."/>
            <person name="Lindquist E."/>
            <person name="Shapiro H."/>
            <person name="Lucas S.M."/>
            <person name="Grimwood J."/>
            <person name="Schmutz J."/>
            <person name="Cardol P."/>
            <person name="Cerutti H."/>
            <person name="Chanfreau G."/>
            <person name="Chen C.L."/>
            <person name="Cognat V."/>
            <person name="Croft M.T."/>
            <person name="Dent R."/>
            <person name="Dutcher S."/>
            <person name="Fernandez E."/>
            <person name="Fukuzawa H."/>
            <person name="Gonzalez-Ballester D."/>
            <person name="Gonzalez-Halphen D."/>
            <person name="Hallmann A."/>
            <person name="Hanikenne M."/>
            <person name="Hippler M."/>
            <person name="Inwood W."/>
            <person name="Jabbari K."/>
            <person name="Kalanon M."/>
            <person name="Kuras R."/>
            <person name="Lefebvre P.A."/>
            <person name="Lemaire S.D."/>
            <person name="Lobanov A.V."/>
            <person name="Lohr M."/>
            <person name="Manuell A."/>
            <person name="Meier I."/>
            <person name="Mets L."/>
            <person name="Mittag M."/>
            <person name="Mittelmeier T."/>
            <person name="Moroney J.V."/>
            <person name="Moseley J."/>
            <person name="Napoli C."/>
            <person name="Nedelcu A.M."/>
            <person name="Niyogi K."/>
            <person name="Novoselov S.V."/>
            <person name="Paulsen I.T."/>
            <person name="Pazour G."/>
            <person name="Purton S."/>
            <person name="Ral J.P."/>
            <person name="Riano-Pachon D.M."/>
            <person name="Riekhof W."/>
            <person name="Rymarquis L."/>
            <person name="Schroda M."/>
            <person name="Stern D."/>
            <person name="Umen J."/>
            <person name="Willows R."/>
            <person name="Wilson N."/>
            <person name="Zimmer S.L."/>
            <person name="Allmer J."/>
            <person name="Balk J."/>
            <person name="Bisova K."/>
            <person name="Chen C.J."/>
            <person name="Elias M."/>
            <person name="Gendler K."/>
            <person name="Hauser C."/>
            <person name="Lamb M.R."/>
            <person name="Ledford H."/>
            <person name="Long J.C."/>
            <person name="Minagawa J."/>
            <person name="Page M.D."/>
            <person name="Pan J."/>
            <person name="Pootakham W."/>
            <person name="Roje S."/>
            <person name="Rose A."/>
            <person name="Stahlberg E."/>
            <person name="Terauchi A.M."/>
            <person name="Yang P."/>
            <person name="Ball S."/>
            <person name="Bowler C."/>
            <person name="Dieckmann C.L."/>
            <person name="Gladyshev V.N."/>
            <person name="Green P."/>
            <person name="Jorgensen R."/>
            <person name="Mayfield S."/>
            <person name="Mueller-Roeber B."/>
            <person name="Rajamani S."/>
            <person name="Sayre R.T."/>
            <person name="Brokstein P."/>
            <person name="Dubchak I."/>
            <person name="Goodstein D."/>
            <person name="Hornick L."/>
            <person name="Huang Y.W."/>
            <person name="Jhaveri J."/>
            <person name="Luo Y."/>
            <person name="Martinez D."/>
            <person name="Ngau W.C."/>
            <person name="Otillar B."/>
            <person name="Poliakov A."/>
            <person name="Porter A."/>
            <person name="Szajkowski L."/>
            <person name="Werner G."/>
            <person name="Zhou K."/>
            <person name="Grigoriev I.V."/>
            <person name="Rokhsar D.S."/>
            <person name="Grossman A.R."/>
        </authorList>
    </citation>
    <scope>NUCLEOTIDE SEQUENCE [LARGE SCALE GENOMIC DNA]</scope>
    <source>
        <strain evidence="4">CC-503</strain>
    </source>
</reference>
<feature type="compositionally biased region" description="Gly residues" evidence="2">
    <location>
        <begin position="1166"/>
        <end position="1177"/>
    </location>
</feature>
<dbReference type="InParanoid" id="A0A2K3DZ73"/>